<dbReference type="Gene3D" id="3.10.290.10">
    <property type="entry name" value="RNA-binding S4 domain"/>
    <property type="match status" value="1"/>
</dbReference>
<evidence type="ECO:0000256" key="1">
    <source>
        <dbReference type="ARBA" id="ARBA00022884"/>
    </source>
</evidence>
<keyword evidence="6" id="KW-1185">Reference proteome</keyword>
<dbReference type="PANTHER" id="PTHR32319">
    <property type="entry name" value="BACTERIAL HEMOLYSIN-LIKE PROTEIN"/>
    <property type="match status" value="1"/>
</dbReference>
<dbReference type="InterPro" id="IPR047048">
    <property type="entry name" value="TlyA"/>
</dbReference>
<dbReference type="STRING" id="70996.SE18_01000"/>
<dbReference type="InterPro" id="IPR004538">
    <property type="entry name" value="Hemolysin_A/TlyA"/>
</dbReference>
<protein>
    <submittedName>
        <fullName evidence="5">RNA methyltransferase</fullName>
    </submittedName>
</protein>
<dbReference type="Gene3D" id="3.40.50.150">
    <property type="entry name" value="Vaccinia Virus protein VP39"/>
    <property type="match status" value="1"/>
</dbReference>
<organism evidence="5 6">
    <name type="scientific">Herpetosiphon geysericola</name>
    <dbReference type="NCBI Taxonomy" id="70996"/>
    <lineage>
        <taxon>Bacteria</taxon>
        <taxon>Bacillati</taxon>
        <taxon>Chloroflexota</taxon>
        <taxon>Chloroflexia</taxon>
        <taxon>Herpetosiphonales</taxon>
        <taxon>Herpetosiphonaceae</taxon>
        <taxon>Herpetosiphon</taxon>
    </lineage>
</organism>
<reference evidence="5 6" key="1">
    <citation type="submission" date="2015-07" db="EMBL/GenBank/DDBJ databases">
        <title>Whole genome sequence of Herpetosiphon geysericola DSM 7119.</title>
        <authorList>
            <person name="Hemp J."/>
            <person name="Ward L.M."/>
            <person name="Pace L.A."/>
            <person name="Fischer W.W."/>
        </authorList>
    </citation>
    <scope>NUCLEOTIDE SEQUENCE [LARGE SCALE GENOMIC DNA]</scope>
    <source>
        <strain evidence="5 6">DSM 7119</strain>
    </source>
</reference>
<evidence type="ECO:0000256" key="3">
    <source>
        <dbReference type="PROSITE-ProRule" id="PRU00182"/>
    </source>
</evidence>
<dbReference type="GO" id="GO:0008168">
    <property type="term" value="F:methyltransferase activity"/>
    <property type="evidence" value="ECO:0007669"/>
    <property type="project" value="UniProtKB-KW"/>
</dbReference>
<dbReference type="InterPro" id="IPR002942">
    <property type="entry name" value="S4_RNA-bd"/>
</dbReference>
<evidence type="ECO:0000259" key="4">
    <source>
        <dbReference type="SMART" id="SM00363"/>
    </source>
</evidence>
<keyword evidence="5" id="KW-0489">Methyltransferase</keyword>
<dbReference type="InterPro" id="IPR002877">
    <property type="entry name" value="RNA_MeTrfase_FtsJ_dom"/>
</dbReference>
<dbReference type="RefSeq" id="WP_054532548.1">
    <property type="nucleotide sequence ID" value="NZ_LGKP01000003.1"/>
</dbReference>
<dbReference type="PIRSF" id="PIRSF005578">
    <property type="entry name" value="TlyA"/>
    <property type="match status" value="1"/>
</dbReference>
<accession>A0A0P6YI99</accession>
<dbReference type="SUPFAM" id="SSF53335">
    <property type="entry name" value="S-adenosyl-L-methionine-dependent methyltransferases"/>
    <property type="match status" value="1"/>
</dbReference>
<dbReference type="InterPro" id="IPR036986">
    <property type="entry name" value="S4_RNA-bd_sf"/>
</dbReference>
<feature type="domain" description="RNA-binding S4" evidence="4">
    <location>
        <begin position="7"/>
        <end position="69"/>
    </location>
</feature>
<comment type="similarity">
    <text evidence="2">Belongs to the TlyA family.</text>
</comment>
<dbReference type="SUPFAM" id="SSF55174">
    <property type="entry name" value="Alpha-L RNA-binding motif"/>
    <property type="match status" value="1"/>
</dbReference>
<sequence>MTKVKKQRLDLLLVELQLAPTRAKAQALIMAGEVIVNQQAETKAGTLIDPAAQITLKSSLPYVGRGGLKLAHALDSFNLNPQGQIGLDVGACTGGFSDVLLQRDAAHVYAIDVGYGQLDWKIRQDPRVTVLERTNIRYLEHLPANEGQTAPLATCGVVDVSFISLGLVLPAMLRLLTADAWIVCLIKPQFEAGPELVGKGGIVRDSAVHRQVIERVVHQAADLGLSLAGLTRSPITGAEGNIEFLGYFQRGAAATIDLLQALSGVGV</sequence>
<dbReference type="EMBL" id="LGKP01000003">
    <property type="protein sequence ID" value="KPL91957.1"/>
    <property type="molecule type" value="Genomic_DNA"/>
</dbReference>
<gene>
    <name evidence="5" type="ORF">SE18_01000</name>
</gene>
<dbReference type="Pfam" id="PF01479">
    <property type="entry name" value="S4"/>
    <property type="match status" value="1"/>
</dbReference>
<dbReference type="PANTHER" id="PTHR32319:SF0">
    <property type="entry name" value="BACTERIAL HEMOLYSIN-LIKE PROTEIN"/>
    <property type="match status" value="1"/>
</dbReference>
<dbReference type="PATRIC" id="fig|70996.4.peg.1476"/>
<dbReference type="GO" id="GO:0003723">
    <property type="term" value="F:RNA binding"/>
    <property type="evidence" value="ECO:0007669"/>
    <property type="project" value="UniProtKB-KW"/>
</dbReference>
<dbReference type="SMART" id="SM00363">
    <property type="entry name" value="S4"/>
    <property type="match status" value="1"/>
</dbReference>
<dbReference type="InterPro" id="IPR029063">
    <property type="entry name" value="SAM-dependent_MTases_sf"/>
</dbReference>
<keyword evidence="5" id="KW-0808">Transferase</keyword>
<dbReference type="GO" id="GO:0032259">
    <property type="term" value="P:methylation"/>
    <property type="evidence" value="ECO:0007669"/>
    <property type="project" value="UniProtKB-KW"/>
</dbReference>
<dbReference type="Pfam" id="PF01728">
    <property type="entry name" value="FtsJ"/>
    <property type="match status" value="1"/>
</dbReference>
<keyword evidence="1 3" id="KW-0694">RNA-binding</keyword>
<evidence type="ECO:0000313" key="5">
    <source>
        <dbReference type="EMBL" id="KPL91957.1"/>
    </source>
</evidence>
<name>A0A0P6YI99_9CHLR</name>
<dbReference type="AlphaFoldDB" id="A0A0P6YI99"/>
<dbReference type="NCBIfam" id="TIGR00478">
    <property type="entry name" value="tly"/>
    <property type="match status" value="1"/>
</dbReference>
<evidence type="ECO:0000313" key="6">
    <source>
        <dbReference type="Proteomes" id="UP000050277"/>
    </source>
</evidence>
<proteinExistence type="inferred from homology"/>
<dbReference type="OrthoDB" id="9784736at2"/>
<dbReference type="Proteomes" id="UP000050277">
    <property type="component" value="Unassembled WGS sequence"/>
</dbReference>
<comment type="caution">
    <text evidence="5">The sequence shown here is derived from an EMBL/GenBank/DDBJ whole genome shotgun (WGS) entry which is preliminary data.</text>
</comment>
<evidence type="ECO:0000256" key="2">
    <source>
        <dbReference type="ARBA" id="ARBA00029460"/>
    </source>
</evidence>
<dbReference type="PROSITE" id="PS50889">
    <property type="entry name" value="S4"/>
    <property type="match status" value="1"/>
</dbReference>
<dbReference type="CDD" id="cd00165">
    <property type="entry name" value="S4"/>
    <property type="match status" value="1"/>
</dbReference>